<organism evidence="2 3">
    <name type="scientific">Kocuria marina subsp. indica</name>
    <dbReference type="NCBI Taxonomy" id="1049583"/>
    <lineage>
        <taxon>Bacteria</taxon>
        <taxon>Bacillati</taxon>
        <taxon>Actinomycetota</taxon>
        <taxon>Actinomycetes</taxon>
        <taxon>Micrococcales</taxon>
        <taxon>Micrococcaceae</taxon>
        <taxon>Kocuria</taxon>
    </lineage>
</organism>
<proteinExistence type="predicted"/>
<dbReference type="Proteomes" id="UP000471026">
    <property type="component" value="Unassembled WGS sequence"/>
</dbReference>
<sequence length="139" mass="15267">MRNSDFEHYLLTNTDLNRRQIALKAGINPSTLTRQLNGDISASFDTVLALHRGVGLPLIPLLMHSGLITESEAKNAGRGVTAATDVELAREILRRAEQGRKAMSEPLDNVTQGPWETEIPQGAAARRNRKAKKGIEKDN</sequence>
<evidence type="ECO:0000256" key="1">
    <source>
        <dbReference type="SAM" id="MobiDB-lite"/>
    </source>
</evidence>
<name>A0A6N9R0Y8_9MICC</name>
<comment type="caution">
    <text evidence="2">The sequence shown here is derived from an EMBL/GenBank/DDBJ whole genome shotgun (WGS) entry which is preliminary data.</text>
</comment>
<dbReference type="RefSeq" id="WP_162229596.1">
    <property type="nucleotide sequence ID" value="NZ_WMHZ01000010.1"/>
</dbReference>
<accession>A0A6N9R0Y8</accession>
<dbReference type="EMBL" id="WMHZ01000010">
    <property type="protein sequence ID" value="NDO78230.1"/>
    <property type="molecule type" value="Genomic_DNA"/>
</dbReference>
<dbReference type="SUPFAM" id="SSF47413">
    <property type="entry name" value="lambda repressor-like DNA-binding domains"/>
    <property type="match status" value="1"/>
</dbReference>
<evidence type="ECO:0000313" key="3">
    <source>
        <dbReference type="Proteomes" id="UP000471026"/>
    </source>
</evidence>
<dbReference type="InterPro" id="IPR010982">
    <property type="entry name" value="Lambda_DNA-bd_dom_sf"/>
</dbReference>
<evidence type="ECO:0000313" key="2">
    <source>
        <dbReference type="EMBL" id="NDO78230.1"/>
    </source>
</evidence>
<reference evidence="2 3" key="1">
    <citation type="submission" date="2019-11" db="EMBL/GenBank/DDBJ databases">
        <title>Draft genome sequence of Kocuria indica DP-K7, a methyl red degrading Actinobacterium.</title>
        <authorList>
            <person name="Kumaran S."/>
            <person name="Tischler D."/>
            <person name="Ngo A.C.R."/>
            <person name="Schultes F."/>
        </authorList>
    </citation>
    <scope>NUCLEOTIDE SEQUENCE [LARGE SCALE GENOMIC DNA]</scope>
    <source>
        <strain evidence="2 3">DP-K7</strain>
    </source>
</reference>
<feature type="region of interest" description="Disordered" evidence="1">
    <location>
        <begin position="97"/>
        <end position="139"/>
    </location>
</feature>
<dbReference type="GO" id="GO:0003677">
    <property type="term" value="F:DNA binding"/>
    <property type="evidence" value="ECO:0007669"/>
    <property type="project" value="InterPro"/>
</dbReference>
<gene>
    <name evidence="2" type="ORF">GKZ75_08340</name>
</gene>
<dbReference type="AlphaFoldDB" id="A0A6N9R0Y8"/>
<protein>
    <submittedName>
        <fullName evidence="2">Uncharacterized protein</fullName>
    </submittedName>
</protein>